<keyword evidence="8" id="KW-0472">Membrane</keyword>
<organism evidence="10 11">
    <name type="scientific">Labrys wisconsinensis</name>
    <dbReference type="NCBI Taxonomy" id="425677"/>
    <lineage>
        <taxon>Bacteria</taxon>
        <taxon>Pseudomonadati</taxon>
        <taxon>Pseudomonadota</taxon>
        <taxon>Alphaproteobacteria</taxon>
        <taxon>Hyphomicrobiales</taxon>
        <taxon>Xanthobacteraceae</taxon>
        <taxon>Labrys</taxon>
    </lineage>
</organism>
<comment type="caution">
    <text evidence="10">The sequence shown here is derived from an EMBL/GenBank/DDBJ whole genome shotgun (WGS) entry which is preliminary data.</text>
</comment>
<dbReference type="Gene3D" id="2.70.70.10">
    <property type="entry name" value="Glucose Permease (Domain IIA)"/>
    <property type="match status" value="1"/>
</dbReference>
<evidence type="ECO:0000256" key="4">
    <source>
        <dbReference type="ARBA" id="ARBA00022801"/>
    </source>
</evidence>
<dbReference type="RefSeq" id="WP_307271124.1">
    <property type="nucleotide sequence ID" value="NZ_JAUSVX010000003.1"/>
</dbReference>
<dbReference type="GO" id="GO:0016787">
    <property type="term" value="F:hydrolase activity"/>
    <property type="evidence" value="ECO:0007669"/>
    <property type="project" value="UniProtKB-KW"/>
</dbReference>
<accession>A0ABU0J426</accession>
<protein>
    <submittedName>
        <fullName evidence="10">Murein DD-endopeptidase MepM/ murein hydrolase activator NlpD</fullName>
    </submittedName>
</protein>
<feature type="region of interest" description="Disordered" evidence="7">
    <location>
        <begin position="138"/>
        <end position="166"/>
    </location>
</feature>
<gene>
    <name evidence="10" type="ORF">QO011_002039</name>
</gene>
<evidence type="ECO:0000256" key="1">
    <source>
        <dbReference type="ARBA" id="ARBA00001947"/>
    </source>
</evidence>
<reference evidence="10 11" key="1">
    <citation type="submission" date="2023-07" db="EMBL/GenBank/DDBJ databases">
        <title>Genomic Encyclopedia of Type Strains, Phase IV (KMG-IV): sequencing the most valuable type-strain genomes for metagenomic binning, comparative biology and taxonomic classification.</title>
        <authorList>
            <person name="Goeker M."/>
        </authorList>
    </citation>
    <scope>NUCLEOTIDE SEQUENCE [LARGE SCALE GENOMIC DNA]</scope>
    <source>
        <strain evidence="10 11">DSM 19619</strain>
    </source>
</reference>
<dbReference type="PANTHER" id="PTHR21666">
    <property type="entry name" value="PEPTIDASE-RELATED"/>
    <property type="match status" value="1"/>
</dbReference>
<dbReference type="SUPFAM" id="SSF51261">
    <property type="entry name" value="Duplicated hybrid motif"/>
    <property type="match status" value="1"/>
</dbReference>
<keyword evidence="8" id="KW-0812">Transmembrane</keyword>
<dbReference type="CDD" id="cd12797">
    <property type="entry name" value="M23_peptidase"/>
    <property type="match status" value="1"/>
</dbReference>
<dbReference type="Pfam" id="PF01551">
    <property type="entry name" value="Peptidase_M23"/>
    <property type="match status" value="1"/>
</dbReference>
<keyword evidence="3" id="KW-0479">Metal-binding</keyword>
<evidence type="ECO:0000256" key="8">
    <source>
        <dbReference type="SAM" id="Phobius"/>
    </source>
</evidence>
<feature type="transmembrane region" description="Helical" evidence="8">
    <location>
        <begin position="37"/>
        <end position="62"/>
    </location>
</feature>
<keyword evidence="2" id="KW-0645">Protease</keyword>
<keyword evidence="4 10" id="KW-0378">Hydrolase</keyword>
<evidence type="ECO:0000256" key="2">
    <source>
        <dbReference type="ARBA" id="ARBA00022670"/>
    </source>
</evidence>
<dbReference type="EMBL" id="JAUSVX010000003">
    <property type="protein sequence ID" value="MDQ0469028.1"/>
    <property type="molecule type" value="Genomic_DNA"/>
</dbReference>
<sequence>MPERHRLHQPFGKRQTPPHRITIDSGGRIRRLTLPRWTFLAVGAAFGLMTLWTAGTTGFIVFRDDFIAGMMRRQAAIQYDYEDKITALKSEIARLQSRQLIDGQAFSQKVDTLLRRQATLESRQTVLQSLADMATSAGVKPQLPPQFDSPALTGPASGVPQPLPDDDADVARPGKQAALGFAPAQQASVIGAARPAPRPTPRSAGVGLGDKLSSLTQSLDTVDGEQMRTLTALETSATARTGRVREALDEIGLDADRFLPRAAPVAEGGPYIPADLPLDATPFDMELGKAQAALSRAEGLDQALTKVPLRRPFPHAEITSGFGVRIDPFLGTGALHAGIDFREEIGAPVRATASGVVTEAGWSGGYGNMVEIDHGNGLSTRYGHMSEILVTDGEHVEIGQIIGRVGSTGRSTGPHLHYETRIHGSAVDPMRFLRAGRLIGQAT</sequence>
<dbReference type="PANTHER" id="PTHR21666:SF288">
    <property type="entry name" value="CELL DIVISION PROTEIN YTFB"/>
    <property type="match status" value="1"/>
</dbReference>
<feature type="domain" description="M23ase beta-sheet core" evidence="9">
    <location>
        <begin position="335"/>
        <end position="429"/>
    </location>
</feature>
<proteinExistence type="predicted"/>
<evidence type="ECO:0000256" key="5">
    <source>
        <dbReference type="ARBA" id="ARBA00022833"/>
    </source>
</evidence>
<dbReference type="Proteomes" id="UP001242480">
    <property type="component" value="Unassembled WGS sequence"/>
</dbReference>
<evidence type="ECO:0000313" key="11">
    <source>
        <dbReference type="Proteomes" id="UP001242480"/>
    </source>
</evidence>
<dbReference type="InterPro" id="IPR050570">
    <property type="entry name" value="Cell_wall_metabolism_enzyme"/>
</dbReference>
<evidence type="ECO:0000256" key="3">
    <source>
        <dbReference type="ARBA" id="ARBA00022723"/>
    </source>
</evidence>
<keyword evidence="5" id="KW-0862">Zinc</keyword>
<comment type="cofactor">
    <cofactor evidence="1">
        <name>Zn(2+)</name>
        <dbReference type="ChEBI" id="CHEBI:29105"/>
    </cofactor>
</comment>
<keyword evidence="8" id="KW-1133">Transmembrane helix</keyword>
<name>A0ABU0J426_9HYPH</name>
<keyword evidence="6" id="KW-0482">Metalloprotease</keyword>
<dbReference type="InterPro" id="IPR016047">
    <property type="entry name" value="M23ase_b-sheet_dom"/>
</dbReference>
<keyword evidence="11" id="KW-1185">Reference proteome</keyword>
<dbReference type="InterPro" id="IPR011055">
    <property type="entry name" value="Dup_hybrid_motif"/>
</dbReference>
<evidence type="ECO:0000313" key="10">
    <source>
        <dbReference type="EMBL" id="MDQ0469028.1"/>
    </source>
</evidence>
<feature type="region of interest" description="Disordered" evidence="7">
    <location>
        <begin position="1"/>
        <end position="22"/>
    </location>
</feature>
<evidence type="ECO:0000256" key="7">
    <source>
        <dbReference type="SAM" id="MobiDB-lite"/>
    </source>
</evidence>
<evidence type="ECO:0000259" key="9">
    <source>
        <dbReference type="Pfam" id="PF01551"/>
    </source>
</evidence>
<evidence type="ECO:0000256" key="6">
    <source>
        <dbReference type="ARBA" id="ARBA00023049"/>
    </source>
</evidence>